<accession>A0ABT0CEK0</accession>
<dbReference type="Proteomes" id="UP000830835">
    <property type="component" value="Unassembled WGS sequence"/>
</dbReference>
<gene>
    <name evidence="2" type="ORF">JX360_15020</name>
</gene>
<evidence type="ECO:0000313" key="2">
    <source>
        <dbReference type="EMBL" id="MCJ2544198.1"/>
    </source>
</evidence>
<keyword evidence="1" id="KW-0812">Transmembrane</keyword>
<dbReference type="EMBL" id="JAFIRA010000051">
    <property type="protein sequence ID" value="MCJ2544198.1"/>
    <property type="molecule type" value="Genomic_DNA"/>
</dbReference>
<sequence length="418" mass="47901">MRSLLESRFFGLTQDEPIVIPEVTESKLLEEIREDDDGRDYKVYQVILLSRKENPVPITVFSSKYTQQARILDHINTFIKSNEPSFILHYDTGSIDEIILIIPMLAMIAIGVIILIFAFYSESFILDRTMNRLYIKSSITPLWRWRKEYSLTEIKAVSIAEDKDSDGDTFYKAEIALNSGECLTLTSINHLSDLEQLCRSIQQFLDHALPYHVDFHYRKTEASAAEPSEAVHQDAESSLVFVGKYGTYSTQNRSIETMPASCRCHHQDLLGLGFKFLGELQIQKISMVLWCYAHSKADIYAVLYDAASMPPILDLYSTFLNGASLTTSNSKSWIKDIPKCKIYRSIYPNASTQELYRHHSQRLIALIPQLGRTRSIGDLRDLAISIDDYRGREPSGLVYKVLLYIRPIWSWLMTGSVY</sequence>
<protein>
    <submittedName>
        <fullName evidence="2">Uncharacterized protein</fullName>
    </submittedName>
</protein>
<evidence type="ECO:0000313" key="3">
    <source>
        <dbReference type="Proteomes" id="UP000830835"/>
    </source>
</evidence>
<keyword evidence="1" id="KW-0472">Membrane</keyword>
<feature type="transmembrane region" description="Helical" evidence="1">
    <location>
        <begin position="98"/>
        <end position="120"/>
    </location>
</feature>
<keyword evidence="3" id="KW-1185">Reference proteome</keyword>
<evidence type="ECO:0000256" key="1">
    <source>
        <dbReference type="SAM" id="Phobius"/>
    </source>
</evidence>
<dbReference type="RefSeq" id="WP_244352519.1">
    <property type="nucleotide sequence ID" value="NZ_JAFIRA010000051.1"/>
</dbReference>
<reference evidence="2" key="1">
    <citation type="submission" date="2021-02" db="EMBL/GenBank/DDBJ databases">
        <title>The CRISPR/cas machinery reduction and long-range gene transfer in the hot spring cyanobacterium Synechococcus.</title>
        <authorList>
            <person name="Dvorak P."/>
            <person name="Jahodarova E."/>
            <person name="Hasler P."/>
            <person name="Poulickova A."/>
        </authorList>
    </citation>
    <scope>NUCLEOTIDE SEQUENCE</scope>
    <source>
        <strain evidence="2">Rupite</strain>
    </source>
</reference>
<organism evidence="2 3">
    <name type="scientific">Thermostichus vulcanus str. 'Rupite'</name>
    <dbReference type="NCBI Taxonomy" id="2813851"/>
    <lineage>
        <taxon>Bacteria</taxon>
        <taxon>Bacillati</taxon>
        <taxon>Cyanobacteriota</taxon>
        <taxon>Cyanophyceae</taxon>
        <taxon>Thermostichales</taxon>
        <taxon>Thermostichaceae</taxon>
        <taxon>Thermostichus</taxon>
    </lineage>
</organism>
<comment type="caution">
    <text evidence="2">The sequence shown here is derived from an EMBL/GenBank/DDBJ whole genome shotgun (WGS) entry which is preliminary data.</text>
</comment>
<proteinExistence type="predicted"/>
<name>A0ABT0CEK0_THEVL</name>
<keyword evidence="1" id="KW-1133">Transmembrane helix</keyword>